<evidence type="ECO:0000256" key="2">
    <source>
        <dbReference type="ARBA" id="ARBA00022643"/>
    </source>
</evidence>
<gene>
    <name evidence="4" type="ORF">A2149_05800</name>
</gene>
<dbReference type="EMBL" id="MGDF01000095">
    <property type="protein sequence ID" value="OGL45406.1"/>
    <property type="molecule type" value="Genomic_DNA"/>
</dbReference>
<dbReference type="SUPFAM" id="SSF52218">
    <property type="entry name" value="Flavoproteins"/>
    <property type="match status" value="1"/>
</dbReference>
<feature type="domain" description="NADPH-dependent FMN reductase-like" evidence="3">
    <location>
        <begin position="121"/>
        <end position="246"/>
    </location>
</feature>
<dbReference type="PANTHER" id="PTHR43278">
    <property type="entry name" value="NAD(P)H-DEPENDENT FMN-CONTAINING OXIDOREDUCTASE YWQN-RELATED"/>
    <property type="match status" value="1"/>
</dbReference>
<dbReference type="PANTHER" id="PTHR43278:SF2">
    <property type="entry name" value="IRON-SULFUR FLAVOPROTEIN"/>
    <property type="match status" value="1"/>
</dbReference>
<dbReference type="GO" id="GO:0016491">
    <property type="term" value="F:oxidoreductase activity"/>
    <property type="evidence" value="ECO:0007669"/>
    <property type="project" value="InterPro"/>
</dbReference>
<protein>
    <recommendedName>
        <fullName evidence="3">NADPH-dependent FMN reductase-like domain-containing protein</fullName>
    </recommendedName>
</protein>
<dbReference type="InterPro" id="IPR005025">
    <property type="entry name" value="FMN_Rdtase-like_dom"/>
</dbReference>
<name>A0A1F7RV17_9BACT</name>
<evidence type="ECO:0000256" key="1">
    <source>
        <dbReference type="ARBA" id="ARBA00022630"/>
    </source>
</evidence>
<dbReference type="InterPro" id="IPR029039">
    <property type="entry name" value="Flavoprotein-like_sf"/>
</dbReference>
<keyword evidence="2" id="KW-0288">FMN</keyword>
<reference evidence="4 5" key="1">
    <citation type="journal article" date="2016" name="Nat. Commun.">
        <title>Thousands of microbial genomes shed light on interconnected biogeochemical processes in an aquifer system.</title>
        <authorList>
            <person name="Anantharaman K."/>
            <person name="Brown C.T."/>
            <person name="Hug L.A."/>
            <person name="Sharon I."/>
            <person name="Castelle C.J."/>
            <person name="Probst A.J."/>
            <person name="Thomas B.C."/>
            <person name="Singh A."/>
            <person name="Wilkins M.J."/>
            <person name="Karaoz U."/>
            <person name="Brodie E.L."/>
            <person name="Williams K.H."/>
            <person name="Hubbard S.S."/>
            <person name="Banfield J.F."/>
        </authorList>
    </citation>
    <scope>NUCLEOTIDE SEQUENCE [LARGE SCALE GENOMIC DNA]</scope>
</reference>
<evidence type="ECO:0000313" key="5">
    <source>
        <dbReference type="Proteomes" id="UP000178435"/>
    </source>
</evidence>
<sequence>MSFKLDEKAKLLLDNILMAWPLVIRDRWEERIFYNCKKVAALKNLETVTEEILLQAAQEVAPKSYEPLFVKFRTPEIFAKIIQETRQQETLDPKDLPVKIKRWKTPYTEKKEILSKKPEEMKVVAFCGSPRVGGNSDVLIDQLLKGAQSKGAKTEKVMLNKLKIGPCNGCRKCRKEDVPNFCVIKDDMTPLYEKMYESDCVAVGFPIYTARESAQTSLFFDRIDCFANPYLTRQIPDGKRAAVITTWQWPGEETYAFIVEGHATLLKLHNFEPVELISASGCKGKNYGRGAVVNDKKGMEEVFGAGVKLVCG</sequence>
<dbReference type="Pfam" id="PF03358">
    <property type="entry name" value="FMN_red"/>
    <property type="match status" value="1"/>
</dbReference>
<keyword evidence="1" id="KW-0285">Flavoprotein</keyword>
<proteinExistence type="predicted"/>
<evidence type="ECO:0000259" key="3">
    <source>
        <dbReference type="Pfam" id="PF03358"/>
    </source>
</evidence>
<dbReference type="Gene3D" id="3.40.50.360">
    <property type="match status" value="1"/>
</dbReference>
<dbReference type="AlphaFoldDB" id="A0A1F7RV17"/>
<organism evidence="4 5">
    <name type="scientific">Candidatus Schekmanbacteria bacterium RBG_16_38_11</name>
    <dbReference type="NCBI Taxonomy" id="1817880"/>
    <lineage>
        <taxon>Bacteria</taxon>
        <taxon>Candidatus Schekmaniibacteriota</taxon>
    </lineage>
</organism>
<dbReference type="InterPro" id="IPR051796">
    <property type="entry name" value="ISF_SsuE-like"/>
</dbReference>
<comment type="caution">
    <text evidence="4">The sequence shown here is derived from an EMBL/GenBank/DDBJ whole genome shotgun (WGS) entry which is preliminary data.</text>
</comment>
<evidence type="ECO:0000313" key="4">
    <source>
        <dbReference type="EMBL" id="OGL45406.1"/>
    </source>
</evidence>
<dbReference type="Proteomes" id="UP000178435">
    <property type="component" value="Unassembled WGS sequence"/>
</dbReference>
<accession>A0A1F7RV17</accession>